<reference evidence="3" key="2">
    <citation type="journal article" date="2023" name="IMA Fungus">
        <title>Comparative genomic study of the Penicillium genus elucidates a diverse pangenome and 15 lateral gene transfer events.</title>
        <authorList>
            <person name="Petersen C."/>
            <person name="Sorensen T."/>
            <person name="Nielsen M.R."/>
            <person name="Sondergaard T.E."/>
            <person name="Sorensen J.L."/>
            <person name="Fitzpatrick D.A."/>
            <person name="Frisvad J.C."/>
            <person name="Nielsen K.L."/>
        </authorList>
    </citation>
    <scope>NUCLEOTIDE SEQUENCE</scope>
    <source>
        <strain evidence="3">IBT 15544</strain>
    </source>
</reference>
<dbReference type="Pfam" id="PF00533">
    <property type="entry name" value="BRCT"/>
    <property type="match status" value="1"/>
</dbReference>
<feature type="compositionally biased region" description="Basic and acidic residues" evidence="1">
    <location>
        <begin position="35"/>
        <end position="65"/>
    </location>
</feature>
<reference evidence="3" key="1">
    <citation type="submission" date="2022-12" db="EMBL/GenBank/DDBJ databases">
        <authorList>
            <person name="Petersen C."/>
        </authorList>
    </citation>
    <scope>NUCLEOTIDE SEQUENCE</scope>
    <source>
        <strain evidence="3">IBT 15544</strain>
    </source>
</reference>
<organism evidence="3 4">
    <name type="scientific">Penicillium cinerascens</name>
    <dbReference type="NCBI Taxonomy" id="70096"/>
    <lineage>
        <taxon>Eukaryota</taxon>
        <taxon>Fungi</taxon>
        <taxon>Dikarya</taxon>
        <taxon>Ascomycota</taxon>
        <taxon>Pezizomycotina</taxon>
        <taxon>Eurotiomycetes</taxon>
        <taxon>Eurotiomycetidae</taxon>
        <taxon>Eurotiales</taxon>
        <taxon>Aspergillaceae</taxon>
        <taxon>Penicillium</taxon>
    </lineage>
</organism>
<feature type="compositionally biased region" description="Low complexity" evidence="1">
    <location>
        <begin position="144"/>
        <end position="157"/>
    </location>
</feature>
<feature type="domain" description="BRCT" evidence="2">
    <location>
        <begin position="170"/>
        <end position="276"/>
    </location>
</feature>
<dbReference type="InterPro" id="IPR036420">
    <property type="entry name" value="BRCT_dom_sf"/>
</dbReference>
<feature type="compositionally biased region" description="Basic and acidic residues" evidence="1">
    <location>
        <begin position="124"/>
        <end position="143"/>
    </location>
</feature>
<dbReference type="GeneID" id="83174805"/>
<feature type="compositionally biased region" description="Polar residues" evidence="1">
    <location>
        <begin position="19"/>
        <end position="34"/>
    </location>
</feature>
<dbReference type="Proteomes" id="UP001150904">
    <property type="component" value="Unassembled WGS sequence"/>
</dbReference>
<feature type="region of interest" description="Disordered" evidence="1">
    <location>
        <begin position="114"/>
        <end position="163"/>
    </location>
</feature>
<evidence type="ECO:0000256" key="1">
    <source>
        <dbReference type="SAM" id="MobiDB-lite"/>
    </source>
</evidence>
<gene>
    <name evidence="3" type="ORF">N7498_000442</name>
</gene>
<proteinExistence type="predicted"/>
<comment type="caution">
    <text evidence="3">The sequence shown here is derived from an EMBL/GenBank/DDBJ whole genome shotgun (WGS) entry which is preliminary data.</text>
</comment>
<protein>
    <recommendedName>
        <fullName evidence="2">BRCT domain-containing protein</fullName>
    </recommendedName>
</protein>
<evidence type="ECO:0000313" key="3">
    <source>
        <dbReference type="EMBL" id="KAJ5218343.1"/>
    </source>
</evidence>
<dbReference type="PROSITE" id="PS50172">
    <property type="entry name" value="BRCT"/>
    <property type="match status" value="1"/>
</dbReference>
<feature type="region of interest" description="Disordered" evidence="1">
    <location>
        <begin position="1"/>
        <end position="86"/>
    </location>
</feature>
<dbReference type="AlphaFoldDB" id="A0A9W9TD44"/>
<evidence type="ECO:0000313" key="4">
    <source>
        <dbReference type="Proteomes" id="UP001150904"/>
    </source>
</evidence>
<dbReference type="SUPFAM" id="SSF52113">
    <property type="entry name" value="BRCT domain"/>
    <property type="match status" value="1"/>
</dbReference>
<dbReference type="EMBL" id="JAPQKR010000004">
    <property type="protein sequence ID" value="KAJ5218343.1"/>
    <property type="molecule type" value="Genomic_DNA"/>
</dbReference>
<dbReference type="Gene3D" id="3.40.50.10190">
    <property type="entry name" value="BRCT domain"/>
    <property type="match status" value="1"/>
</dbReference>
<accession>A0A9W9TD44</accession>
<dbReference type="OrthoDB" id="427711at2759"/>
<evidence type="ECO:0000259" key="2">
    <source>
        <dbReference type="PROSITE" id="PS50172"/>
    </source>
</evidence>
<sequence>MPEPSKPKLFKKPRPPSPQNHNIFDSWNSSSTGHQRSESRDNAGTWRDIRSDKLARQFRDGHCDDSSGPPMAFDGTCGSSPETKKGEWKWVSDAEAKREKLGVQDIRSFMGVGKRKAPEIGNGKAEKEKEKEKRVKVDADKEAFTSAAASTAPSTSSLDTGTAEPTNLLEKSTLFAGITVYINGSTLPQISDYKLKRLLVSHGAKVSIAMARKSVSHVIIGQPGTTASGAGGGLAARKLQQEIERGGWKGVRVVGVDWAIESIKAGKRLAESRFAPLSIAPKGQRSVVGMFSR</sequence>
<dbReference type="InterPro" id="IPR001357">
    <property type="entry name" value="BRCT_dom"/>
</dbReference>
<name>A0A9W9TD44_9EURO</name>
<keyword evidence="4" id="KW-1185">Reference proteome</keyword>
<dbReference type="SMART" id="SM00292">
    <property type="entry name" value="BRCT"/>
    <property type="match status" value="1"/>
</dbReference>
<dbReference type="RefSeq" id="XP_058312916.1">
    <property type="nucleotide sequence ID" value="XM_058447505.1"/>
</dbReference>